<dbReference type="InterPro" id="IPR008979">
    <property type="entry name" value="Galactose-bd-like_sf"/>
</dbReference>
<dbReference type="SUPFAM" id="SSF55383">
    <property type="entry name" value="Copper amine oxidase, domain N"/>
    <property type="match status" value="1"/>
</dbReference>
<dbReference type="RefSeq" id="WP_118877136.1">
    <property type="nucleotide sequence ID" value="NZ_QWEI01000009.1"/>
</dbReference>
<protein>
    <recommendedName>
        <fullName evidence="1">Copper amine oxidase-like N-terminal domain-containing protein</fullName>
    </recommendedName>
</protein>
<proteinExistence type="predicted"/>
<name>A0A396S4Y0_9BACL</name>
<dbReference type="Pfam" id="PF07833">
    <property type="entry name" value="Cu_amine_oxidN1"/>
    <property type="match status" value="1"/>
</dbReference>
<dbReference type="AlphaFoldDB" id="A0A396S4Y0"/>
<dbReference type="InterPro" id="IPR038637">
    <property type="entry name" value="NPCBM_sf"/>
</dbReference>
<gene>
    <name evidence="2" type="ORF">D1B33_14570</name>
</gene>
<evidence type="ECO:0000313" key="2">
    <source>
        <dbReference type="EMBL" id="RHW34021.1"/>
    </source>
</evidence>
<accession>A0A396S4Y0</accession>
<reference evidence="2 3" key="1">
    <citation type="submission" date="2018-08" db="EMBL/GenBank/DDBJ databases">
        <title>Lysinibacillus sp. YLB-03 draft genome sequence.</title>
        <authorList>
            <person name="Yu L."/>
        </authorList>
    </citation>
    <scope>NUCLEOTIDE SEQUENCE [LARGE SCALE GENOMIC DNA]</scope>
    <source>
        <strain evidence="2 3">YLB-03</strain>
    </source>
</reference>
<dbReference type="OrthoDB" id="366502at2"/>
<evidence type="ECO:0000259" key="1">
    <source>
        <dbReference type="Pfam" id="PF07833"/>
    </source>
</evidence>
<dbReference type="Proteomes" id="UP000265692">
    <property type="component" value="Unassembled WGS sequence"/>
</dbReference>
<feature type="domain" description="Copper amine oxidase-like N-terminal" evidence="1">
    <location>
        <begin position="57"/>
        <end position="93"/>
    </location>
</feature>
<dbReference type="InterPro" id="IPR036582">
    <property type="entry name" value="Mao_N_sf"/>
</dbReference>
<sequence>MKKLLIVTSYLVFFVLGGLTFTYLTTTEAASSLKKISVFQEAINYYVDKVEKVPAEGQSGFIYKGTTYVPIRFISESLGEKVTWDGKTKSIYIGDAPKFIPLKDVKPISSEDDFGIFSNPAEIVISTGERFEQSYQFGGRHGAGAIQDGTGEYSSNGKYIGFETYLAPVKKSGEKYGAGSLKIYADDELVYDSGSTKEKTKVNVNFEGASKVRLEIVGGGLGVLDPHFIQ</sequence>
<comment type="caution">
    <text evidence="2">The sequence shown here is derived from an EMBL/GenBank/DDBJ whole genome shotgun (WGS) entry which is preliminary data.</text>
</comment>
<evidence type="ECO:0000313" key="3">
    <source>
        <dbReference type="Proteomes" id="UP000265692"/>
    </source>
</evidence>
<dbReference type="SUPFAM" id="SSF49785">
    <property type="entry name" value="Galactose-binding domain-like"/>
    <property type="match status" value="1"/>
</dbReference>
<dbReference type="Gene3D" id="2.60.120.1060">
    <property type="entry name" value="NPCBM/NEW2 domain"/>
    <property type="match status" value="1"/>
</dbReference>
<dbReference type="EMBL" id="QWEI01000009">
    <property type="protein sequence ID" value="RHW34021.1"/>
    <property type="molecule type" value="Genomic_DNA"/>
</dbReference>
<organism evidence="2 3">
    <name type="scientific">Ureibacillus yapensis</name>
    <dbReference type="NCBI Taxonomy" id="2304605"/>
    <lineage>
        <taxon>Bacteria</taxon>
        <taxon>Bacillati</taxon>
        <taxon>Bacillota</taxon>
        <taxon>Bacilli</taxon>
        <taxon>Bacillales</taxon>
        <taxon>Caryophanaceae</taxon>
        <taxon>Ureibacillus</taxon>
    </lineage>
</organism>
<keyword evidence="3" id="KW-1185">Reference proteome</keyword>
<dbReference type="InterPro" id="IPR012854">
    <property type="entry name" value="Cu_amine_oxidase-like_N"/>
</dbReference>